<organism evidence="2 3">
    <name type="scientific">Scytonema millei VB511283</name>
    <dbReference type="NCBI Taxonomy" id="1245923"/>
    <lineage>
        <taxon>Bacteria</taxon>
        <taxon>Bacillati</taxon>
        <taxon>Cyanobacteriota</taxon>
        <taxon>Cyanophyceae</taxon>
        <taxon>Nostocales</taxon>
        <taxon>Scytonemataceae</taxon>
        <taxon>Scytonema</taxon>
    </lineage>
</organism>
<keyword evidence="1" id="KW-1133">Transmembrane helix</keyword>
<dbReference type="RefSeq" id="WP_039716001.1">
    <property type="nucleotide sequence ID" value="NZ_JTJC03000005.1"/>
</dbReference>
<proteinExistence type="predicted"/>
<dbReference type="EMBL" id="JTJC03000005">
    <property type="protein sequence ID" value="NHC36565.1"/>
    <property type="molecule type" value="Genomic_DNA"/>
</dbReference>
<dbReference type="Pfam" id="PF01663">
    <property type="entry name" value="Phosphodiest"/>
    <property type="match status" value="2"/>
</dbReference>
<dbReference type="InterPro" id="IPR017850">
    <property type="entry name" value="Alkaline_phosphatase_core_sf"/>
</dbReference>
<keyword evidence="1" id="KW-0812">Transmembrane</keyword>
<dbReference type="InterPro" id="IPR002591">
    <property type="entry name" value="Phosphodiest/P_Trfase"/>
</dbReference>
<accession>A0A9X5E753</accession>
<dbReference type="SUPFAM" id="SSF53649">
    <property type="entry name" value="Alkaline phosphatase-like"/>
    <property type="match status" value="1"/>
</dbReference>
<feature type="transmembrane region" description="Helical" evidence="1">
    <location>
        <begin position="20"/>
        <end position="40"/>
    </location>
</feature>
<keyword evidence="3" id="KW-1185">Reference proteome</keyword>
<dbReference type="Gene3D" id="3.40.720.10">
    <property type="entry name" value="Alkaline Phosphatase, subunit A"/>
    <property type="match status" value="2"/>
</dbReference>
<gene>
    <name evidence="2" type="ORF">QH73_0018285</name>
</gene>
<keyword evidence="1" id="KW-0472">Membrane</keyword>
<sequence length="734" mass="78978">MGLKFPFSFSLASLKRFIPIVIVTFGLTFIFHFFAATPAVNKPHPKIVLISLDGATPPLLDRYFATGVLDKHKGLGLLQSQGLVAKQNQTITPSLTAPAHIAIGTGSTAARNNINANSFHLVASPFKQNISGFAAPIGGYSVGIDGPLDDHTQTAESLWIALRNNGKKVVAATFPGADGLDIKIPGLTDSPIVQSASDRTVDYTVPYGAFGGVGARGFSFTAADFSDAASEIIQQLTTAGKTSFSPVKVTTLETIPASGSGSLTGGGGPYNLQVAAIDTSNDKAVNYDTLIIFDADRGIQPRASQPPATGSAYLKASDRTSSLFYFEGSTNKVGTSFYVTQLTPDLSQVRLARYSANYIPRNPAVLADVDDANDRVGFWVPQPDFRIPERISPGFDDFPDLELEAIYQDQVHTFVDYQTRIALRAIAQNPDADLVLTYIEQPDGSGHQFLITDPRQATDFRNPNSIGNNQDREKIERYQKYLRSAYQEANTAVQRIIEAVGTNKRGRPNSNVIVVSDHGFAPFHTAVSLNNYLSSLGFDNTKVRAITSGPAVNIYINLQGREPDGTVSQAEYVTLQQQLVDALSKFTDTNPNYTAGNGSVAIFDKIYARPIPSDPSDRNFGLDTSEFIGQDSGDVFAIMQLGYNFDGTQTPAVQRLGDPTSETPLLSVPNFYGVHGYDPELPEMSAIFYAAGSDIGAGTIQRVRNIDIAPTILRILGVQPAPTVEGNPVNLGRA</sequence>
<comment type="caution">
    <text evidence="2">The sequence shown here is derived from an EMBL/GenBank/DDBJ whole genome shotgun (WGS) entry which is preliminary data.</text>
</comment>
<name>A0A9X5E753_9CYAN</name>
<evidence type="ECO:0000313" key="2">
    <source>
        <dbReference type="EMBL" id="NHC36565.1"/>
    </source>
</evidence>
<dbReference type="PANTHER" id="PTHR10151">
    <property type="entry name" value="ECTONUCLEOTIDE PYROPHOSPHATASE/PHOSPHODIESTERASE"/>
    <property type="match status" value="1"/>
</dbReference>
<evidence type="ECO:0000313" key="3">
    <source>
        <dbReference type="Proteomes" id="UP000031532"/>
    </source>
</evidence>
<protein>
    <submittedName>
        <fullName evidence="2">Alkaline phosphatase family protein</fullName>
    </submittedName>
</protein>
<dbReference type="PANTHER" id="PTHR10151:SF120">
    <property type="entry name" value="BIS(5'-ADENOSYL)-TRIPHOSPHATASE"/>
    <property type="match status" value="1"/>
</dbReference>
<dbReference type="Proteomes" id="UP000031532">
    <property type="component" value="Unassembled WGS sequence"/>
</dbReference>
<evidence type="ECO:0000256" key="1">
    <source>
        <dbReference type="SAM" id="Phobius"/>
    </source>
</evidence>
<reference evidence="2 3" key="1">
    <citation type="journal article" date="2015" name="Genome Announc.">
        <title>Draft Genome Sequence of the Terrestrial Cyanobacterium Scytonema millei VB511283, Isolated from Eastern India.</title>
        <authorList>
            <person name="Sen D."/>
            <person name="Chandrababunaidu M.M."/>
            <person name="Singh D."/>
            <person name="Sanghi N."/>
            <person name="Ghorai A."/>
            <person name="Mishra G.P."/>
            <person name="Madduluri M."/>
            <person name="Adhikary S.P."/>
            <person name="Tripathy S."/>
        </authorList>
    </citation>
    <scope>NUCLEOTIDE SEQUENCE [LARGE SCALE GENOMIC DNA]</scope>
    <source>
        <strain evidence="2 3">VB511283</strain>
    </source>
</reference>
<dbReference type="AlphaFoldDB" id="A0A9X5E753"/>
<dbReference type="GO" id="GO:0016787">
    <property type="term" value="F:hydrolase activity"/>
    <property type="evidence" value="ECO:0007669"/>
    <property type="project" value="UniProtKB-ARBA"/>
</dbReference>
<dbReference type="OrthoDB" id="9779418at2"/>